<dbReference type="AlphaFoldDB" id="A0A8S1HT44"/>
<comment type="caution">
    <text evidence="3">The sequence shown here is derived from an EMBL/GenBank/DDBJ whole genome shotgun (WGS) entry which is preliminary data.</text>
</comment>
<dbReference type="PANTHER" id="PTHR13155">
    <property type="entry name" value="A-KINASE ANCHOR PROTEINS"/>
    <property type="match status" value="1"/>
</dbReference>
<dbReference type="GO" id="GO:0008104">
    <property type="term" value="P:intracellular protein localization"/>
    <property type="evidence" value="ECO:0007669"/>
    <property type="project" value="TreeGrafter"/>
</dbReference>
<proteinExistence type="predicted"/>
<evidence type="ECO:0000256" key="1">
    <source>
        <dbReference type="SAM" id="MobiDB-lite"/>
    </source>
</evidence>
<evidence type="ECO:0000259" key="2">
    <source>
        <dbReference type="PROSITE" id="PS50132"/>
    </source>
</evidence>
<dbReference type="PROSITE" id="PS50132">
    <property type="entry name" value="RGS"/>
    <property type="match status" value="1"/>
</dbReference>
<name>A0A8S1HT44_9PELO</name>
<sequence>MSKGSKPHFPTGIKPLKNYPYSTPRTFTRSTSIRNRNPRSPSRKGSKHSLKRTWPEKPLYFDCFDPAQEFVRQLFELRYFEEFQNSIYYKKHELGPLLQSFIEFVKEKEDQDMVQFLVACDTYESNVETLEDNEALDDAMALYEKFDFLKKVIFL</sequence>
<dbReference type="OrthoDB" id="5841977at2759"/>
<organism evidence="3 4">
    <name type="scientific">Caenorhabditis auriculariae</name>
    <dbReference type="NCBI Taxonomy" id="2777116"/>
    <lineage>
        <taxon>Eukaryota</taxon>
        <taxon>Metazoa</taxon>
        <taxon>Ecdysozoa</taxon>
        <taxon>Nematoda</taxon>
        <taxon>Chromadorea</taxon>
        <taxon>Rhabditida</taxon>
        <taxon>Rhabditina</taxon>
        <taxon>Rhabditomorpha</taxon>
        <taxon>Rhabditoidea</taxon>
        <taxon>Rhabditidae</taxon>
        <taxon>Peloderinae</taxon>
        <taxon>Caenorhabditis</taxon>
    </lineage>
</organism>
<dbReference type="SUPFAM" id="SSF48097">
    <property type="entry name" value="Regulator of G-protein signaling, RGS"/>
    <property type="match status" value="2"/>
</dbReference>
<dbReference type="Proteomes" id="UP000835052">
    <property type="component" value="Unassembled WGS sequence"/>
</dbReference>
<keyword evidence="4" id="KW-1185">Reference proteome</keyword>
<evidence type="ECO:0000313" key="4">
    <source>
        <dbReference type="Proteomes" id="UP000835052"/>
    </source>
</evidence>
<evidence type="ECO:0000313" key="3">
    <source>
        <dbReference type="EMBL" id="CAD6199270.1"/>
    </source>
</evidence>
<dbReference type="GO" id="GO:0005886">
    <property type="term" value="C:plasma membrane"/>
    <property type="evidence" value="ECO:0007669"/>
    <property type="project" value="TreeGrafter"/>
</dbReference>
<feature type="compositionally biased region" description="Basic residues" evidence="1">
    <location>
        <begin position="41"/>
        <end position="50"/>
    </location>
</feature>
<dbReference type="InterPro" id="IPR036305">
    <property type="entry name" value="RGS_sf"/>
</dbReference>
<feature type="compositionally biased region" description="Low complexity" evidence="1">
    <location>
        <begin position="28"/>
        <end position="40"/>
    </location>
</feature>
<feature type="domain" description="RGS" evidence="2">
    <location>
        <begin position="101"/>
        <end position="146"/>
    </location>
</feature>
<dbReference type="EMBL" id="CAJGYM010000163">
    <property type="protein sequence ID" value="CAD6199270.1"/>
    <property type="molecule type" value="Genomic_DNA"/>
</dbReference>
<dbReference type="InterPro" id="IPR052246">
    <property type="entry name" value="Cell_Polariz_PKAAnc"/>
</dbReference>
<dbReference type="PANTHER" id="PTHR13155:SF1">
    <property type="entry name" value="A-KINASE ANCHOR PROTEIN 10, MITOCHONDRIAL"/>
    <property type="match status" value="1"/>
</dbReference>
<dbReference type="InterPro" id="IPR016137">
    <property type="entry name" value="RGS"/>
</dbReference>
<reference evidence="3" key="1">
    <citation type="submission" date="2020-10" db="EMBL/GenBank/DDBJ databases">
        <authorList>
            <person name="Kikuchi T."/>
        </authorList>
    </citation>
    <scope>NUCLEOTIDE SEQUENCE</scope>
    <source>
        <strain evidence="3">NKZ352</strain>
    </source>
</reference>
<dbReference type="Pfam" id="PF00615">
    <property type="entry name" value="RGS"/>
    <property type="match status" value="1"/>
</dbReference>
<gene>
    <name evidence="3" type="ORF">CAUJ_LOCUS15173</name>
</gene>
<protein>
    <recommendedName>
        <fullName evidence="2">RGS domain-containing protein</fullName>
    </recommendedName>
</protein>
<feature type="region of interest" description="Disordered" evidence="1">
    <location>
        <begin position="1"/>
        <end position="50"/>
    </location>
</feature>
<accession>A0A8S1HT44</accession>
<dbReference type="GO" id="GO:0005739">
    <property type="term" value="C:mitochondrion"/>
    <property type="evidence" value="ECO:0007669"/>
    <property type="project" value="TreeGrafter"/>
</dbReference>